<keyword evidence="2" id="KW-0472">Membrane</keyword>
<feature type="region of interest" description="Disordered" evidence="1">
    <location>
        <begin position="294"/>
        <end position="333"/>
    </location>
</feature>
<organism evidence="3 4">
    <name type="scientific">Pontibacillus salipaludis</name>
    <dbReference type="NCBI Taxonomy" id="1697394"/>
    <lineage>
        <taxon>Bacteria</taxon>
        <taxon>Bacillati</taxon>
        <taxon>Bacillota</taxon>
        <taxon>Bacilli</taxon>
        <taxon>Bacillales</taxon>
        <taxon>Bacillaceae</taxon>
        <taxon>Pontibacillus</taxon>
    </lineage>
</organism>
<name>A0ABQ1QI25_9BACI</name>
<dbReference type="InterPro" id="IPR049504">
    <property type="entry name" value="O-antigen_lig"/>
</dbReference>
<dbReference type="EMBL" id="BMIN01000027">
    <property type="protein sequence ID" value="GGD28483.1"/>
    <property type="molecule type" value="Genomic_DNA"/>
</dbReference>
<feature type="transmembrane region" description="Helical" evidence="2">
    <location>
        <begin position="70"/>
        <end position="90"/>
    </location>
</feature>
<protein>
    <submittedName>
        <fullName evidence="3">Membrane protein</fullName>
    </submittedName>
</protein>
<feature type="transmembrane region" description="Helical" evidence="2">
    <location>
        <begin position="394"/>
        <end position="422"/>
    </location>
</feature>
<proteinExistence type="predicted"/>
<gene>
    <name evidence="3" type="ORF">GCM10011389_40030</name>
</gene>
<comment type="caution">
    <text evidence="3">The sequence shown here is derived from an EMBL/GenBank/DDBJ whole genome shotgun (WGS) entry which is preliminary data.</text>
</comment>
<accession>A0ABQ1QI25</accession>
<evidence type="ECO:0000256" key="2">
    <source>
        <dbReference type="SAM" id="Phobius"/>
    </source>
</evidence>
<feature type="transmembrane region" description="Helical" evidence="2">
    <location>
        <begin position="434"/>
        <end position="453"/>
    </location>
</feature>
<sequence length="482" mass="54822">MWNRFRENLFTNILIAFIIVQPILDILTFFYIRNFDSSITIGLVSRVLFMLFAVLFIFFGNKSTLKKYVVPYLIGLFIVIGMGLVYNFFAKPIFSPFSELQLIAKTVYFSINFCAYLLIFDSMSKVQATKLKILKAVTIAMLIVSFSMFIAIITGTAERTYDYVKFGFKGWFHAGNEISAIVAICFPLVYIYALRNTPTLKKIYNFIPVILLSIISILIGTKVGHFAVFLVSFIIAANYLIIWIIKSIKKSKDPTFKTRFIAAVSFFIFFLLITPLSPSFANVANDYIQLKEEASTPANDTQEEESPIEDNNEELDPDESEDPLSGEDKEKKKSNRVTIDSEILNIILSSRNIYFTDMYNDYLKADLYQKLFGMGYAGNYEEKAKLIEMDFFDLFFSFGIIGFIIILLPLLITIFLVLKRLVKTPALVFTPENLLLLSSMALGFGIAFLAGHVMFAPAVSIYLSIVLTLFIVSWSNQDSRTI</sequence>
<keyword evidence="4" id="KW-1185">Reference proteome</keyword>
<dbReference type="Pfam" id="PF13425">
    <property type="entry name" value="O-antigen_lig"/>
    <property type="match status" value="1"/>
</dbReference>
<evidence type="ECO:0000313" key="4">
    <source>
        <dbReference type="Proteomes" id="UP000642571"/>
    </source>
</evidence>
<reference evidence="4" key="1">
    <citation type="journal article" date="2019" name="Int. J. Syst. Evol. Microbiol.">
        <title>The Global Catalogue of Microorganisms (GCM) 10K type strain sequencing project: providing services to taxonomists for standard genome sequencing and annotation.</title>
        <authorList>
            <consortium name="The Broad Institute Genomics Platform"/>
            <consortium name="The Broad Institute Genome Sequencing Center for Infectious Disease"/>
            <person name="Wu L."/>
            <person name="Ma J."/>
        </authorList>
    </citation>
    <scope>NUCLEOTIDE SEQUENCE [LARGE SCALE GENOMIC DNA]</scope>
    <source>
        <strain evidence="4">CGMCC 1.15353</strain>
    </source>
</reference>
<keyword evidence="2" id="KW-0812">Transmembrane</keyword>
<evidence type="ECO:0000256" key="1">
    <source>
        <dbReference type="SAM" id="MobiDB-lite"/>
    </source>
</evidence>
<feature type="transmembrane region" description="Helical" evidence="2">
    <location>
        <begin position="174"/>
        <end position="194"/>
    </location>
</feature>
<dbReference type="RefSeq" id="WP_188656099.1">
    <property type="nucleotide sequence ID" value="NZ_BMIN01000027.1"/>
</dbReference>
<feature type="transmembrane region" description="Helical" evidence="2">
    <location>
        <begin position="133"/>
        <end position="154"/>
    </location>
</feature>
<feature type="compositionally biased region" description="Acidic residues" evidence="1">
    <location>
        <begin position="301"/>
        <end position="325"/>
    </location>
</feature>
<dbReference type="Proteomes" id="UP000642571">
    <property type="component" value="Unassembled WGS sequence"/>
</dbReference>
<feature type="transmembrane region" description="Helical" evidence="2">
    <location>
        <begin position="102"/>
        <end position="121"/>
    </location>
</feature>
<feature type="transmembrane region" description="Helical" evidence="2">
    <location>
        <begin position="203"/>
        <end position="220"/>
    </location>
</feature>
<feature type="transmembrane region" description="Helical" evidence="2">
    <location>
        <begin position="260"/>
        <end position="281"/>
    </location>
</feature>
<keyword evidence="2" id="KW-1133">Transmembrane helix</keyword>
<feature type="transmembrane region" description="Helical" evidence="2">
    <location>
        <begin position="38"/>
        <end position="58"/>
    </location>
</feature>
<feature type="transmembrane region" description="Helical" evidence="2">
    <location>
        <begin position="12"/>
        <end position="32"/>
    </location>
</feature>
<feature type="transmembrane region" description="Helical" evidence="2">
    <location>
        <begin position="226"/>
        <end position="248"/>
    </location>
</feature>
<feature type="transmembrane region" description="Helical" evidence="2">
    <location>
        <begin position="459"/>
        <end position="476"/>
    </location>
</feature>
<evidence type="ECO:0000313" key="3">
    <source>
        <dbReference type="EMBL" id="GGD28483.1"/>
    </source>
</evidence>